<dbReference type="Proteomes" id="UP001498771">
    <property type="component" value="Unassembled WGS sequence"/>
</dbReference>
<keyword evidence="7" id="KW-0496">Mitochondrion</keyword>
<keyword evidence="8 9" id="KW-0472">Membrane</keyword>
<accession>A0ABR1F6C3</accession>
<keyword evidence="5" id="KW-0677">Repeat</keyword>
<dbReference type="Pfam" id="PF00153">
    <property type="entry name" value="Mito_carr"/>
    <property type="match status" value="3"/>
</dbReference>
<evidence type="ECO:0000256" key="6">
    <source>
        <dbReference type="ARBA" id="ARBA00022989"/>
    </source>
</evidence>
<dbReference type="InterPro" id="IPR050567">
    <property type="entry name" value="Mitochondrial_Carrier"/>
</dbReference>
<feature type="repeat" description="Solcar" evidence="9">
    <location>
        <begin position="222"/>
        <end position="310"/>
    </location>
</feature>
<dbReference type="PANTHER" id="PTHR45624:SF51">
    <property type="entry name" value="CARRIER PROTEIN YMC2, MITOCHONDRIAL-RELATED"/>
    <property type="match status" value="1"/>
</dbReference>
<keyword evidence="12" id="KW-1185">Reference proteome</keyword>
<evidence type="ECO:0000313" key="12">
    <source>
        <dbReference type="Proteomes" id="UP001498771"/>
    </source>
</evidence>
<evidence type="ECO:0000313" key="11">
    <source>
        <dbReference type="EMBL" id="KAK7205377.1"/>
    </source>
</evidence>
<keyword evidence="3 10" id="KW-0813">Transport</keyword>
<evidence type="ECO:0000256" key="9">
    <source>
        <dbReference type="PROSITE-ProRule" id="PRU00282"/>
    </source>
</evidence>
<dbReference type="EMBL" id="JBBJBU010000005">
    <property type="protein sequence ID" value="KAK7205377.1"/>
    <property type="molecule type" value="Genomic_DNA"/>
</dbReference>
<evidence type="ECO:0000256" key="1">
    <source>
        <dbReference type="ARBA" id="ARBA00004225"/>
    </source>
</evidence>
<evidence type="ECO:0000256" key="7">
    <source>
        <dbReference type="ARBA" id="ARBA00023128"/>
    </source>
</evidence>
<dbReference type="SUPFAM" id="SSF103506">
    <property type="entry name" value="Mitochondrial carrier"/>
    <property type="match status" value="1"/>
</dbReference>
<evidence type="ECO:0000256" key="5">
    <source>
        <dbReference type="ARBA" id="ARBA00022737"/>
    </source>
</evidence>
<evidence type="ECO:0000256" key="10">
    <source>
        <dbReference type="RuleBase" id="RU000488"/>
    </source>
</evidence>
<comment type="caution">
    <text evidence="11">The sequence shown here is derived from an EMBL/GenBank/DDBJ whole genome shotgun (WGS) entry which is preliminary data.</text>
</comment>
<dbReference type="InterPro" id="IPR023395">
    <property type="entry name" value="MCP_dom_sf"/>
</dbReference>
<dbReference type="RefSeq" id="XP_064768410.1">
    <property type="nucleotide sequence ID" value="XM_064912539.1"/>
</dbReference>
<keyword evidence="6" id="KW-1133">Transmembrane helix</keyword>
<dbReference type="Gene3D" id="1.50.40.10">
    <property type="entry name" value="Mitochondrial carrier domain"/>
    <property type="match status" value="2"/>
</dbReference>
<dbReference type="InterPro" id="IPR018108">
    <property type="entry name" value="MCP_transmembrane"/>
</dbReference>
<dbReference type="PANTHER" id="PTHR45624">
    <property type="entry name" value="MITOCHONDRIAL BASIC AMINO ACIDS TRANSPORTER-RELATED"/>
    <property type="match status" value="1"/>
</dbReference>
<evidence type="ECO:0000256" key="4">
    <source>
        <dbReference type="ARBA" id="ARBA00022692"/>
    </source>
</evidence>
<comment type="similarity">
    <text evidence="2 10">Belongs to the mitochondrial carrier (TC 2.A.29) family.</text>
</comment>
<evidence type="ECO:0000256" key="2">
    <source>
        <dbReference type="ARBA" id="ARBA00006375"/>
    </source>
</evidence>
<name>A0ABR1F6C3_9ASCO</name>
<feature type="repeat" description="Solcar" evidence="9">
    <location>
        <begin position="124"/>
        <end position="209"/>
    </location>
</feature>
<comment type="subcellular location">
    <subcellularLocation>
        <location evidence="1">Mitochondrion membrane</location>
        <topology evidence="1">Multi-pass membrane protein</topology>
    </subcellularLocation>
</comment>
<reference evidence="11 12" key="1">
    <citation type="submission" date="2024-03" db="EMBL/GenBank/DDBJ databases">
        <title>Genome-scale model development and genomic sequencing of the oleaginous clade Lipomyces.</title>
        <authorList>
            <consortium name="Lawrence Berkeley National Laboratory"/>
            <person name="Czajka J.J."/>
            <person name="Han Y."/>
            <person name="Kim J."/>
            <person name="Mondo S.J."/>
            <person name="Hofstad B.A."/>
            <person name="Robles A."/>
            <person name="Haridas S."/>
            <person name="Riley R."/>
            <person name="LaButti K."/>
            <person name="Pangilinan J."/>
            <person name="Andreopoulos W."/>
            <person name="Lipzen A."/>
            <person name="Yan J."/>
            <person name="Wang M."/>
            <person name="Ng V."/>
            <person name="Grigoriev I.V."/>
            <person name="Spatafora J.W."/>
            <person name="Magnuson J.K."/>
            <person name="Baker S.E."/>
            <person name="Pomraning K.R."/>
        </authorList>
    </citation>
    <scope>NUCLEOTIDE SEQUENCE [LARGE SCALE GENOMIC DNA]</scope>
    <source>
        <strain evidence="11 12">Phaff 52-87</strain>
    </source>
</reference>
<proteinExistence type="inferred from homology"/>
<gene>
    <name evidence="11" type="ORF">BZA70DRAFT_277948</name>
</gene>
<evidence type="ECO:0000256" key="3">
    <source>
        <dbReference type="ARBA" id="ARBA00022448"/>
    </source>
</evidence>
<keyword evidence="4 9" id="KW-0812">Transmembrane</keyword>
<evidence type="ECO:0000256" key="8">
    <source>
        <dbReference type="ARBA" id="ARBA00023136"/>
    </source>
</evidence>
<feature type="repeat" description="Solcar" evidence="9">
    <location>
        <begin position="21"/>
        <end position="106"/>
    </location>
</feature>
<dbReference type="PROSITE" id="PS50920">
    <property type="entry name" value="SOLCAR"/>
    <property type="match status" value="3"/>
</dbReference>
<dbReference type="GeneID" id="90038051"/>
<organism evidence="11 12">
    <name type="scientific">Myxozyma melibiosi</name>
    <dbReference type="NCBI Taxonomy" id="54550"/>
    <lineage>
        <taxon>Eukaryota</taxon>
        <taxon>Fungi</taxon>
        <taxon>Dikarya</taxon>
        <taxon>Ascomycota</taxon>
        <taxon>Saccharomycotina</taxon>
        <taxon>Lipomycetes</taxon>
        <taxon>Lipomycetales</taxon>
        <taxon>Lipomycetaceae</taxon>
        <taxon>Myxozyma</taxon>
    </lineage>
</organism>
<protein>
    <submittedName>
        <fullName evidence="11">Mitochondrial carrier domain-containing protein</fullName>
    </submittedName>
</protein>
<sequence>MEDADSHLIEAVEQHDSDSRLRVIKDVAAGTCGGIAQVLVGQPFDTTKVRLQSAPPGTYSGALDVIKKLLKTEGPTAFYKGTLTPLVGVGACVSIQFGVFEGMKRFFSAQNKQHGLVSDSLTYPQYYISGTAAGLANSVLAGPIEHVRIRLQTQTNTVPKQFSGPLDVIKQLRQASGFAGIFRGITPTFWREGHGMGIYFLTYEYLVNRDMRENGIKRTDIPGWRLCIYGGCAGYSVWLTAYPFDVVKSKMQTDAIDPSQRKYSSTLDCFRKTFQTSGVKGFFRGFVPTILRAAPVNASTFYAFELAMRAMG</sequence>